<dbReference type="AlphaFoldDB" id="A0AA38HF46"/>
<organism evidence="1 2">
    <name type="scientific">Zophobas morio</name>
    <dbReference type="NCBI Taxonomy" id="2755281"/>
    <lineage>
        <taxon>Eukaryota</taxon>
        <taxon>Metazoa</taxon>
        <taxon>Ecdysozoa</taxon>
        <taxon>Arthropoda</taxon>
        <taxon>Hexapoda</taxon>
        <taxon>Insecta</taxon>
        <taxon>Pterygota</taxon>
        <taxon>Neoptera</taxon>
        <taxon>Endopterygota</taxon>
        <taxon>Coleoptera</taxon>
        <taxon>Polyphaga</taxon>
        <taxon>Cucujiformia</taxon>
        <taxon>Tenebrionidae</taxon>
        <taxon>Zophobas</taxon>
    </lineage>
</organism>
<name>A0AA38HF46_9CUCU</name>
<comment type="caution">
    <text evidence="1">The sequence shown here is derived from an EMBL/GenBank/DDBJ whole genome shotgun (WGS) entry which is preliminary data.</text>
</comment>
<protein>
    <submittedName>
        <fullName evidence="1">Uncharacterized protein</fullName>
    </submittedName>
</protein>
<dbReference type="Proteomes" id="UP001168821">
    <property type="component" value="Unassembled WGS sequence"/>
</dbReference>
<dbReference type="EMBL" id="JALNTZ010003922">
    <property type="protein sequence ID" value="KAJ3615731.1"/>
    <property type="molecule type" value="Genomic_DNA"/>
</dbReference>
<proteinExistence type="predicted"/>
<evidence type="ECO:0000313" key="1">
    <source>
        <dbReference type="EMBL" id="KAJ3615731.1"/>
    </source>
</evidence>
<accession>A0AA38HF46</accession>
<gene>
    <name evidence="1" type="ORF">Zmor_012344</name>
</gene>
<keyword evidence="2" id="KW-1185">Reference proteome</keyword>
<reference evidence="1" key="1">
    <citation type="journal article" date="2023" name="G3 (Bethesda)">
        <title>Whole genome assemblies of Zophobas morio and Tenebrio molitor.</title>
        <authorList>
            <person name="Kaur S."/>
            <person name="Stinson S.A."/>
            <person name="diCenzo G.C."/>
        </authorList>
    </citation>
    <scope>NUCLEOTIDE SEQUENCE</scope>
    <source>
        <strain evidence="1">QUZm001</strain>
    </source>
</reference>
<sequence length="84" mass="9611">MVLLAGISMVNTVSSHMHTRLGIQLAVNKLSQHLNSFGKEHWEAAKCIFRYPKGTSHSHIRSFRKGKLDIQDYLDAIYGFEQDH</sequence>
<evidence type="ECO:0000313" key="2">
    <source>
        <dbReference type="Proteomes" id="UP001168821"/>
    </source>
</evidence>